<proteinExistence type="predicted"/>
<dbReference type="AlphaFoldDB" id="A0A498KJZ9"/>
<dbReference type="SUPFAM" id="SSF63491">
    <property type="entry name" value="BAG domain"/>
    <property type="match status" value="1"/>
</dbReference>
<dbReference type="SMART" id="SM00264">
    <property type="entry name" value="BAG"/>
    <property type="match status" value="1"/>
</dbReference>
<feature type="compositionally biased region" description="Basic and acidic residues" evidence="2">
    <location>
        <begin position="356"/>
        <end position="383"/>
    </location>
</feature>
<feature type="compositionally biased region" description="Basic and acidic residues" evidence="2">
    <location>
        <begin position="440"/>
        <end position="466"/>
    </location>
</feature>
<dbReference type="PROSITE" id="PS51035">
    <property type="entry name" value="BAG"/>
    <property type="match status" value="1"/>
</dbReference>
<feature type="compositionally biased region" description="Basic and acidic residues" evidence="2">
    <location>
        <begin position="329"/>
        <end position="346"/>
    </location>
</feature>
<dbReference type="GO" id="GO:0006457">
    <property type="term" value="P:protein folding"/>
    <property type="evidence" value="ECO:0007669"/>
    <property type="project" value="TreeGrafter"/>
</dbReference>
<feature type="region of interest" description="Disordered" evidence="2">
    <location>
        <begin position="229"/>
        <end position="248"/>
    </location>
</feature>
<dbReference type="PANTHER" id="PTHR33322:SF16">
    <property type="entry name" value="BAG FAMILY MOLECULAR CHAPERONE REGULATOR 6"/>
    <property type="match status" value="1"/>
</dbReference>
<dbReference type="CDD" id="cd23767">
    <property type="entry name" value="IQCD"/>
    <property type="match status" value="1"/>
</dbReference>
<organism evidence="4 5">
    <name type="scientific">Malus domestica</name>
    <name type="common">Apple</name>
    <name type="synonym">Pyrus malus</name>
    <dbReference type="NCBI Taxonomy" id="3750"/>
    <lineage>
        <taxon>Eukaryota</taxon>
        <taxon>Viridiplantae</taxon>
        <taxon>Streptophyta</taxon>
        <taxon>Embryophyta</taxon>
        <taxon>Tracheophyta</taxon>
        <taxon>Spermatophyta</taxon>
        <taxon>Magnoliopsida</taxon>
        <taxon>eudicotyledons</taxon>
        <taxon>Gunneridae</taxon>
        <taxon>Pentapetalae</taxon>
        <taxon>rosids</taxon>
        <taxon>fabids</taxon>
        <taxon>Rosales</taxon>
        <taxon>Rosaceae</taxon>
        <taxon>Amygdaloideae</taxon>
        <taxon>Maleae</taxon>
        <taxon>Malus</taxon>
    </lineage>
</organism>
<comment type="caution">
    <text evidence="4">The sequence shown here is derived from an EMBL/GenBank/DDBJ whole genome shotgun (WGS) entry which is preliminary data.</text>
</comment>
<evidence type="ECO:0000313" key="5">
    <source>
        <dbReference type="Proteomes" id="UP000290289"/>
    </source>
</evidence>
<name>A0A498KJZ9_MALDO</name>
<keyword evidence="5" id="KW-1185">Reference proteome</keyword>
<feature type="compositionally biased region" description="Basic and acidic residues" evidence="2">
    <location>
        <begin position="262"/>
        <end position="281"/>
    </location>
</feature>
<feature type="region of interest" description="Disordered" evidence="2">
    <location>
        <begin position="300"/>
        <end position="522"/>
    </location>
</feature>
<protein>
    <recommendedName>
        <fullName evidence="3">BAG domain-containing protein</fullName>
    </recommendedName>
</protein>
<dbReference type="InterPro" id="IPR040400">
    <property type="entry name" value="BAG5/6/7/8"/>
</dbReference>
<dbReference type="GO" id="GO:0051087">
    <property type="term" value="F:protein-folding chaperone binding"/>
    <property type="evidence" value="ECO:0007669"/>
    <property type="project" value="InterPro"/>
</dbReference>
<evidence type="ECO:0000259" key="3">
    <source>
        <dbReference type="PROSITE" id="PS51035"/>
    </source>
</evidence>
<feature type="compositionally biased region" description="Basic and acidic residues" evidence="2">
    <location>
        <begin position="961"/>
        <end position="973"/>
    </location>
</feature>
<gene>
    <name evidence="4" type="ORF">DVH24_009807</name>
</gene>
<feature type="compositionally biased region" description="Basic and acidic residues" evidence="2">
    <location>
        <begin position="486"/>
        <end position="515"/>
    </location>
</feature>
<dbReference type="GO" id="GO:0009506">
    <property type="term" value="C:plasmodesma"/>
    <property type="evidence" value="ECO:0007669"/>
    <property type="project" value="TreeGrafter"/>
</dbReference>
<dbReference type="STRING" id="3750.A0A498KJZ9"/>
<dbReference type="Pfam" id="PF02179">
    <property type="entry name" value="BAG"/>
    <property type="match status" value="1"/>
</dbReference>
<feature type="region of interest" description="Disordered" evidence="2">
    <location>
        <begin position="961"/>
        <end position="1024"/>
    </location>
</feature>
<feature type="region of interest" description="Disordered" evidence="2">
    <location>
        <begin position="187"/>
        <end position="210"/>
    </location>
</feature>
<sequence>MMPLYGYMDSNPYQRNQTFSFPQYHNPGFGSNPSMICEPWPCGGNYGYPMPCHSCYNHNFRPSYPHPSMPSPQHFYGGYPVLHHEAYPVPYVPPPPHYSMEIPKYEYDKMAPRNYHCCGCPNHVCHQNVDKGVKIEEQGSDVVDKKADLVPVHMNNNHYPVHMNNNHYPTLWFPPDSLNGREQRKVSVPEVVEETKIPTDSKPTEGLKSQGDQRHIRFPFDLNDIGASMQGGNREPRQEQQVEDKKKEFPFPIFWMPPYQEAGKKDDNVNASRDHKTEDEQKQIPFPFFWFPYGNKQEEVRKEDNREVNSAPKIVPMKITGGGVTKEAGTNEEKPAGQGAEERKENTANVKSIVVKQKDPRKEEKNSEDEERRERSVPVKQVEENVGNKPSGTGVKRQSSSPKKSSELPPVCLRVDPLPRKKANGSSRSPSPPAQKGHKKEVEPSIKEKDTEVVDRTISENKDPMHTSKSPTNSKEDVSRNSTVWESEKDGDRCRTNKDEGAQKVADAKSEETNKPTEATKSVADGKLARTLSDIEAAVLIQSAFRGFEVRRWEPLKKLKQIADIREQVADIHNRISTLETSDLQKDDKQRVIIGETIMRLLLKLDTIQGLLPSLRDIRRSLARELVVLQEKLDEFNAKKSQNTTQEVSTVEHMEELGENTNNGNCMLEQQREDVTELGEGLPAGVSDNSHQGTDHCQGEVLQNVEPEPGLRAEEPGHCNHRELHAAAEDGDQERQVESCLESEDNGSVPFVVTKDDVVGEQSTGDMAVGDAEMKNGFTQPGQCSEAPSLVEGNHTLTGNSSEAVNINVETREPGELPRGVTDDEPAILEPGKDEQVEVLPDMTPPNACACVTENDLEMQELAELSRGMIDEHNAFTESTILEPGMIDERNALNESTILEPEIVEQVELLPDVTSSNACAYVTDKEAEMQELAELPRGMTDEHNALNESTEIEEVGVVKEDDSLQSGEEHHVAFDVTSQPDGTSNTDQSEQRREGAGEEQPVVRLEQQVEIGSQEDEGRPSDSVLDLEVELQPQEQVRKDDHLPLAFESIETQALSLPVQTEAHDVVHEDVPLDIIHDHHLGRPIEDEVPIERSTKDSEHLRAETVIEDTKMQEINLKCEDNKNSPPNVAETVVDDVFSETQSTPVQKSESLPEKQVAIEASSIDGDVMELESGRKLIEENEKLRAMMQKFMEAGNEQLQAISNLTGRVKDLEKKLARKKKVRGRRLPSRARPSNNCSKEMDAGVAI</sequence>
<dbReference type="FunFam" id="1.20.58.120:FF:000010">
    <property type="entry name" value="BAG family molecular chaperone regulator 6"/>
    <property type="match status" value="1"/>
</dbReference>
<reference evidence="4 5" key="1">
    <citation type="submission" date="2018-10" db="EMBL/GenBank/DDBJ databases">
        <title>A high-quality apple genome assembly.</title>
        <authorList>
            <person name="Hu J."/>
        </authorList>
    </citation>
    <scope>NUCLEOTIDE SEQUENCE [LARGE SCALE GENOMIC DNA]</scope>
    <source>
        <strain evidence="5">cv. HFTH1</strain>
        <tissue evidence="4">Young leaf</tissue>
    </source>
</reference>
<dbReference type="PROSITE" id="PS50096">
    <property type="entry name" value="IQ"/>
    <property type="match status" value="1"/>
</dbReference>
<dbReference type="InterPro" id="IPR003103">
    <property type="entry name" value="BAG_domain"/>
</dbReference>
<dbReference type="InterPro" id="IPR036533">
    <property type="entry name" value="BAG_dom_sf"/>
</dbReference>
<feature type="compositionally biased region" description="Basic residues" evidence="2">
    <location>
        <begin position="1218"/>
        <end position="1229"/>
    </location>
</feature>
<feature type="compositionally biased region" description="Basic and acidic residues" evidence="2">
    <location>
        <begin position="234"/>
        <end position="248"/>
    </location>
</feature>
<feature type="compositionally biased region" description="Polar residues" evidence="2">
    <location>
        <begin position="976"/>
        <end position="988"/>
    </location>
</feature>
<feature type="region of interest" description="Disordered" evidence="2">
    <location>
        <begin position="257"/>
        <end position="281"/>
    </location>
</feature>
<evidence type="ECO:0000313" key="4">
    <source>
        <dbReference type="EMBL" id="RXI07776.1"/>
    </source>
</evidence>
<dbReference type="EMBL" id="RDQH01000327">
    <property type="protein sequence ID" value="RXI07776.1"/>
    <property type="molecule type" value="Genomic_DNA"/>
</dbReference>
<feature type="region of interest" description="Disordered" evidence="2">
    <location>
        <begin position="1218"/>
        <end position="1247"/>
    </location>
</feature>
<evidence type="ECO:0000256" key="2">
    <source>
        <dbReference type="SAM" id="MobiDB-lite"/>
    </source>
</evidence>
<keyword evidence="1" id="KW-0143">Chaperone</keyword>
<feature type="domain" description="BAG" evidence="3">
    <location>
        <begin position="561"/>
        <end position="637"/>
    </location>
</feature>
<dbReference type="Proteomes" id="UP000290289">
    <property type="component" value="Chromosome 1"/>
</dbReference>
<dbReference type="PANTHER" id="PTHR33322">
    <property type="entry name" value="BAG DOMAIN CONTAINING PROTEIN, EXPRESSED"/>
    <property type="match status" value="1"/>
</dbReference>
<evidence type="ECO:0000256" key="1">
    <source>
        <dbReference type="ARBA" id="ARBA00023186"/>
    </source>
</evidence>
<accession>A0A498KJZ9</accession>
<dbReference type="Gene3D" id="1.20.58.120">
    <property type="entry name" value="BAG domain"/>
    <property type="match status" value="1"/>
</dbReference>